<sequence>MSRSLSVLFYEYCVDLSWDFTHWTCHCICLVIECRSFDEQGKGKEVLDDYL</sequence>
<proteinExistence type="predicted"/>
<protein>
    <submittedName>
        <fullName evidence="1">Uncharacterized protein</fullName>
    </submittedName>
</protein>
<reference evidence="1 2" key="1">
    <citation type="submission" date="2024-01" db="EMBL/GenBank/DDBJ databases">
        <title>Genome assemblies of Stephania.</title>
        <authorList>
            <person name="Yang L."/>
        </authorList>
    </citation>
    <scope>NUCLEOTIDE SEQUENCE [LARGE SCALE GENOMIC DNA]</scope>
    <source>
        <strain evidence="1">JXDWG</strain>
        <tissue evidence="1">Leaf</tissue>
    </source>
</reference>
<name>A0AAP0PVR9_9MAGN</name>
<accession>A0AAP0PVR9</accession>
<evidence type="ECO:0000313" key="1">
    <source>
        <dbReference type="EMBL" id="KAK9158242.1"/>
    </source>
</evidence>
<dbReference type="EMBL" id="JBBNAG010000002">
    <property type="protein sequence ID" value="KAK9158242.1"/>
    <property type="molecule type" value="Genomic_DNA"/>
</dbReference>
<evidence type="ECO:0000313" key="2">
    <source>
        <dbReference type="Proteomes" id="UP001419268"/>
    </source>
</evidence>
<comment type="caution">
    <text evidence="1">The sequence shown here is derived from an EMBL/GenBank/DDBJ whole genome shotgun (WGS) entry which is preliminary data.</text>
</comment>
<organism evidence="1 2">
    <name type="scientific">Stephania cephalantha</name>
    <dbReference type="NCBI Taxonomy" id="152367"/>
    <lineage>
        <taxon>Eukaryota</taxon>
        <taxon>Viridiplantae</taxon>
        <taxon>Streptophyta</taxon>
        <taxon>Embryophyta</taxon>
        <taxon>Tracheophyta</taxon>
        <taxon>Spermatophyta</taxon>
        <taxon>Magnoliopsida</taxon>
        <taxon>Ranunculales</taxon>
        <taxon>Menispermaceae</taxon>
        <taxon>Menispermoideae</taxon>
        <taxon>Cissampelideae</taxon>
        <taxon>Stephania</taxon>
    </lineage>
</organism>
<gene>
    <name evidence="1" type="ORF">Scep_004816</name>
</gene>
<dbReference type="AlphaFoldDB" id="A0AAP0PVR9"/>
<dbReference type="Proteomes" id="UP001419268">
    <property type="component" value="Unassembled WGS sequence"/>
</dbReference>
<keyword evidence="2" id="KW-1185">Reference proteome</keyword>